<dbReference type="EMBL" id="JAABLQ010000001">
    <property type="protein sequence ID" value="NBN78592.1"/>
    <property type="molecule type" value="Genomic_DNA"/>
</dbReference>
<comment type="caution">
    <text evidence="1">The sequence shown here is derived from an EMBL/GenBank/DDBJ whole genome shotgun (WGS) entry which is preliminary data.</text>
</comment>
<name>A0A7X5F2I9_9HYPH</name>
<dbReference type="AlphaFoldDB" id="A0A7X5F2I9"/>
<protein>
    <submittedName>
        <fullName evidence="1">Uncharacterized protein</fullName>
    </submittedName>
</protein>
<evidence type="ECO:0000313" key="2">
    <source>
        <dbReference type="Proteomes" id="UP000586722"/>
    </source>
</evidence>
<organism evidence="1 2">
    <name type="scientific">Pannonibacter tanglangensis</name>
    <dbReference type="NCBI Taxonomy" id="2750084"/>
    <lineage>
        <taxon>Bacteria</taxon>
        <taxon>Pseudomonadati</taxon>
        <taxon>Pseudomonadota</taxon>
        <taxon>Alphaproteobacteria</taxon>
        <taxon>Hyphomicrobiales</taxon>
        <taxon>Stappiaceae</taxon>
        <taxon>Pannonibacter</taxon>
    </lineage>
</organism>
<proteinExistence type="predicted"/>
<dbReference type="Proteomes" id="UP000586722">
    <property type="component" value="Unassembled WGS sequence"/>
</dbReference>
<evidence type="ECO:0000313" key="1">
    <source>
        <dbReference type="EMBL" id="NBN78592.1"/>
    </source>
</evidence>
<dbReference type="RefSeq" id="WP_161674439.1">
    <property type="nucleotide sequence ID" value="NZ_JAABLP010000001.1"/>
</dbReference>
<keyword evidence="2" id="KW-1185">Reference proteome</keyword>
<accession>A0A7X5F2I9</accession>
<sequence>MSKDLNEPMHRAAHLTQAYGRLLARRLVLGKRTSALLFLVVKNLLFWGSMIVSGFLTYKGLTWLF</sequence>
<gene>
    <name evidence="1" type="ORF">GWI72_09960</name>
</gene>
<reference evidence="2" key="1">
    <citation type="submission" date="2020-01" db="EMBL/GenBank/DDBJ databases">
        <authorList>
            <person name="Fang Y."/>
            <person name="Sun R."/>
            <person name="Nie L."/>
            <person name="He J."/>
            <person name="Hao L."/>
            <person name="Wang L."/>
            <person name="Su S."/>
            <person name="Lv E."/>
            <person name="Zhang Z."/>
            <person name="Xie R."/>
            <person name="Liu H."/>
        </authorList>
    </citation>
    <scope>NUCLEOTIDE SEQUENCE [LARGE SCALE GENOMIC DNA]</scope>
    <source>
        <strain evidence="2">XCT-53</strain>
    </source>
</reference>